<reference evidence="1 2" key="1">
    <citation type="journal article" date="2021" name="Elife">
        <title>Chloroplast acquisition without the gene transfer in kleptoplastic sea slugs, Plakobranchus ocellatus.</title>
        <authorList>
            <person name="Maeda T."/>
            <person name="Takahashi S."/>
            <person name="Yoshida T."/>
            <person name="Shimamura S."/>
            <person name="Takaki Y."/>
            <person name="Nagai Y."/>
            <person name="Toyoda A."/>
            <person name="Suzuki Y."/>
            <person name="Arimoto A."/>
            <person name="Ishii H."/>
            <person name="Satoh N."/>
            <person name="Nishiyama T."/>
            <person name="Hasebe M."/>
            <person name="Maruyama T."/>
            <person name="Minagawa J."/>
            <person name="Obokata J."/>
            <person name="Shigenobu S."/>
        </authorList>
    </citation>
    <scope>NUCLEOTIDE SEQUENCE [LARGE SCALE GENOMIC DNA]</scope>
</reference>
<organism evidence="1 2">
    <name type="scientific">Plakobranchus ocellatus</name>
    <dbReference type="NCBI Taxonomy" id="259542"/>
    <lineage>
        <taxon>Eukaryota</taxon>
        <taxon>Metazoa</taxon>
        <taxon>Spiralia</taxon>
        <taxon>Lophotrochozoa</taxon>
        <taxon>Mollusca</taxon>
        <taxon>Gastropoda</taxon>
        <taxon>Heterobranchia</taxon>
        <taxon>Euthyneura</taxon>
        <taxon>Panpulmonata</taxon>
        <taxon>Sacoglossa</taxon>
        <taxon>Placobranchoidea</taxon>
        <taxon>Plakobranchidae</taxon>
        <taxon>Plakobranchus</taxon>
    </lineage>
</organism>
<comment type="caution">
    <text evidence="1">The sequence shown here is derived from an EMBL/GenBank/DDBJ whole genome shotgun (WGS) entry which is preliminary data.</text>
</comment>
<keyword evidence="2" id="KW-1185">Reference proteome</keyword>
<evidence type="ECO:0000313" key="2">
    <source>
        <dbReference type="Proteomes" id="UP000735302"/>
    </source>
</evidence>
<name>A0AAV3XVX2_9GAST</name>
<accession>A0AAV3XVX2</accession>
<dbReference type="AlphaFoldDB" id="A0AAV3XVX2"/>
<sequence length="119" mass="13295">MIITTTEPGKATAGNIMCSKERKPLREWSHRAAAAVSATITTPLSTVTLQATPRVRTTATIKSTAKPNRQQLKIGFCLNINKTTKFRAGMSYFRVHGALYMLIRQAEERVERSKEVMNI</sequence>
<gene>
    <name evidence="1" type="ORF">PoB_000078200</name>
</gene>
<dbReference type="Proteomes" id="UP000735302">
    <property type="component" value="Unassembled WGS sequence"/>
</dbReference>
<protein>
    <submittedName>
        <fullName evidence="1">Uncharacterized protein</fullName>
    </submittedName>
</protein>
<dbReference type="EMBL" id="BLXT01000074">
    <property type="protein sequence ID" value="GFN74276.1"/>
    <property type="molecule type" value="Genomic_DNA"/>
</dbReference>
<proteinExistence type="predicted"/>
<evidence type="ECO:0000313" key="1">
    <source>
        <dbReference type="EMBL" id="GFN74276.1"/>
    </source>
</evidence>